<evidence type="ECO:0000256" key="1">
    <source>
        <dbReference type="ARBA" id="ARBA00004429"/>
    </source>
</evidence>
<dbReference type="PANTHER" id="PTHR30341:SF0">
    <property type="entry name" value="NA(+)_H(+) ANTIPORTER NHAA"/>
    <property type="match status" value="1"/>
</dbReference>
<organism evidence="7 8">
    <name type="scientific">Paraurantiacibacter namhicola</name>
    <dbReference type="NCBI Taxonomy" id="645517"/>
    <lineage>
        <taxon>Bacteria</taxon>
        <taxon>Pseudomonadati</taxon>
        <taxon>Pseudomonadota</taxon>
        <taxon>Alphaproteobacteria</taxon>
        <taxon>Sphingomonadales</taxon>
        <taxon>Erythrobacteraceae</taxon>
        <taxon>Paraurantiacibacter</taxon>
    </lineage>
</organism>
<proteinExistence type="inferred from homology"/>
<keyword evidence="6" id="KW-0915">Sodium</keyword>
<evidence type="ECO:0000256" key="6">
    <source>
        <dbReference type="HAMAP-Rule" id="MF_01844"/>
    </source>
</evidence>
<keyword evidence="2 6" id="KW-1003">Cell membrane</keyword>
<comment type="function">
    <text evidence="6">Na(+)/H(+) antiporter that extrudes sodium in exchange for external protons.</text>
</comment>
<keyword evidence="3 6" id="KW-0812">Transmembrane</keyword>
<dbReference type="Proteomes" id="UP000092698">
    <property type="component" value="Chromosome"/>
</dbReference>
<keyword evidence="4 6" id="KW-1133">Transmembrane helix</keyword>
<dbReference type="PATRIC" id="fig|645517.4.peg.1193"/>
<feature type="transmembrane region" description="Helical" evidence="6">
    <location>
        <begin position="103"/>
        <end position="122"/>
    </location>
</feature>
<evidence type="ECO:0000256" key="3">
    <source>
        <dbReference type="ARBA" id="ARBA00022692"/>
    </source>
</evidence>
<feature type="transmembrane region" description="Helical" evidence="6">
    <location>
        <begin position="21"/>
        <end position="39"/>
    </location>
</feature>
<dbReference type="GO" id="GO:0005886">
    <property type="term" value="C:plasma membrane"/>
    <property type="evidence" value="ECO:0007669"/>
    <property type="project" value="UniProtKB-SubCell"/>
</dbReference>
<dbReference type="Gene3D" id="1.20.1530.10">
    <property type="entry name" value="Na+/H+ antiporter like domain"/>
    <property type="match status" value="1"/>
</dbReference>
<dbReference type="InterPro" id="IPR004670">
    <property type="entry name" value="NhaA"/>
</dbReference>
<feature type="transmembrane region" description="Helical" evidence="6">
    <location>
        <begin position="260"/>
        <end position="282"/>
    </location>
</feature>
<reference evidence="7 8" key="1">
    <citation type="submission" date="2016-07" db="EMBL/GenBank/DDBJ databases">
        <title>Complete genome sequence of Altererythrobacter namhicola JCM 16345T, containing esterase-encoding genes.</title>
        <authorList>
            <person name="Cheng H."/>
            <person name="Wu Y.-H."/>
            <person name="Jian S.-L."/>
            <person name="Huo Y.-Y."/>
            <person name="Wang C.-S."/>
            <person name="Xu X.-W."/>
        </authorList>
    </citation>
    <scope>NUCLEOTIDE SEQUENCE [LARGE SCALE GENOMIC DNA]</scope>
    <source>
        <strain evidence="7 8">JCM 16345</strain>
    </source>
</reference>
<dbReference type="RefSeq" id="WP_067786789.1">
    <property type="nucleotide sequence ID" value="NZ_CP016545.1"/>
</dbReference>
<evidence type="ECO:0000313" key="7">
    <source>
        <dbReference type="EMBL" id="ANU07507.1"/>
    </source>
</evidence>
<dbReference type="PANTHER" id="PTHR30341">
    <property type="entry name" value="SODIUM ION/PROTON ANTIPORTER NHAA-RELATED"/>
    <property type="match status" value="1"/>
</dbReference>
<dbReference type="NCBIfam" id="NF007112">
    <property type="entry name" value="PRK09561.1"/>
    <property type="match status" value="1"/>
</dbReference>
<gene>
    <name evidence="7" type="primary">nhaA_1</name>
    <name evidence="6" type="synonym">nhaA</name>
    <name evidence="7" type="ORF">A6F65_01200</name>
</gene>
<dbReference type="Pfam" id="PF06965">
    <property type="entry name" value="Na_H_antiport_1"/>
    <property type="match status" value="1"/>
</dbReference>
<feature type="transmembrane region" description="Helical" evidence="6">
    <location>
        <begin position="128"/>
        <end position="148"/>
    </location>
</feature>
<dbReference type="KEGG" id="anh:A6F65_01200"/>
<comment type="similarity">
    <text evidence="6">Belongs to the NhaA Na(+)/H(+) (TC 2.A.33) antiporter family.</text>
</comment>
<dbReference type="AlphaFoldDB" id="A0A1C7D7T9"/>
<keyword evidence="6" id="KW-0739">Sodium transport</keyword>
<feature type="transmembrane region" description="Helical" evidence="6">
    <location>
        <begin position="334"/>
        <end position="355"/>
    </location>
</feature>
<keyword evidence="6" id="KW-0813">Transport</keyword>
<feature type="transmembrane region" description="Helical" evidence="6">
    <location>
        <begin position="64"/>
        <end position="82"/>
    </location>
</feature>
<comment type="subcellular location">
    <subcellularLocation>
        <location evidence="1">Cell inner membrane</location>
        <topology evidence="1">Multi-pass membrane protein</topology>
    </subcellularLocation>
    <subcellularLocation>
        <location evidence="6">Cell membrane</location>
        <topology evidence="6">Multi-pass membrane protein</topology>
    </subcellularLocation>
</comment>
<name>A0A1C7D7T9_9SPHN</name>
<dbReference type="GO" id="GO:0015385">
    <property type="term" value="F:sodium:proton antiporter activity"/>
    <property type="evidence" value="ECO:0007669"/>
    <property type="project" value="UniProtKB-UniRule"/>
</dbReference>
<dbReference type="HAMAP" id="MF_01844">
    <property type="entry name" value="NhaA"/>
    <property type="match status" value="1"/>
</dbReference>
<keyword evidence="6" id="KW-0406">Ion transport</keyword>
<keyword evidence="8" id="KW-1185">Reference proteome</keyword>
<evidence type="ECO:0000313" key="8">
    <source>
        <dbReference type="Proteomes" id="UP000092698"/>
    </source>
</evidence>
<evidence type="ECO:0000256" key="2">
    <source>
        <dbReference type="ARBA" id="ARBA00022475"/>
    </source>
</evidence>
<comment type="catalytic activity">
    <reaction evidence="6">
        <text>Na(+)(in) + 2 H(+)(out) = Na(+)(out) + 2 H(+)(in)</text>
        <dbReference type="Rhea" id="RHEA:29251"/>
        <dbReference type="ChEBI" id="CHEBI:15378"/>
        <dbReference type="ChEBI" id="CHEBI:29101"/>
    </reaction>
</comment>
<sequence length="392" mass="40834">MVVRTAARSLRDFLKEESAGGIVLMIAAVLALILANSPLSDEYFGALASQVALTVNGAGIDKPALLWINDGLMAIFFFLVGLEVKREVLTGQLSSWKQASLPLFAAIGGMALPAAVFIAINIGTPENLNGWAIPAATDIAFALGVLALLGNRVPVALKALLLAVAVIDDIGAIAVIALFYTPSVDVGALLMAGIMLGALFVVGRLKVGRSIPYIVLGVVLWYFVLKSGVHATLAGVALAMTVPLYDRRGNSVLERMEHALHPWVAFMVVPIFALANAGVSLFDIRPESLLAPLPLGIALGLIIGKQLGIVGFAFIAVKTGIATLPKHVGWKQVWGLSLIAGIGFTMSLFIGNLAFADAAQIAAVKVGVLAGSLIAALAGVLILRSGKQTYSE</sequence>
<evidence type="ECO:0000256" key="4">
    <source>
        <dbReference type="ARBA" id="ARBA00022989"/>
    </source>
</evidence>
<dbReference type="EMBL" id="CP016545">
    <property type="protein sequence ID" value="ANU07507.1"/>
    <property type="molecule type" value="Genomic_DNA"/>
</dbReference>
<dbReference type="OrthoDB" id="9808135at2"/>
<dbReference type="NCBIfam" id="NF007111">
    <property type="entry name" value="PRK09560.1"/>
    <property type="match status" value="1"/>
</dbReference>
<accession>A0A1C7D7T9</accession>
<feature type="transmembrane region" description="Helical" evidence="6">
    <location>
        <begin position="289"/>
        <end position="314"/>
    </location>
</feature>
<feature type="transmembrane region" description="Helical" evidence="6">
    <location>
        <begin position="160"/>
        <end position="180"/>
    </location>
</feature>
<feature type="transmembrane region" description="Helical" evidence="6">
    <location>
        <begin position="186"/>
        <end position="202"/>
    </location>
</feature>
<keyword evidence="6" id="KW-0050">Antiport</keyword>
<dbReference type="STRING" id="645517.A6F65_01200"/>
<evidence type="ECO:0000256" key="5">
    <source>
        <dbReference type="ARBA" id="ARBA00023136"/>
    </source>
</evidence>
<feature type="transmembrane region" description="Helical" evidence="6">
    <location>
        <begin position="214"/>
        <end position="240"/>
    </location>
</feature>
<protein>
    <recommendedName>
        <fullName evidence="6">Na(+)/H(+) antiporter NhaA</fullName>
    </recommendedName>
    <alternativeName>
        <fullName evidence="6">Sodium/proton antiporter NhaA</fullName>
    </alternativeName>
</protein>
<feature type="transmembrane region" description="Helical" evidence="6">
    <location>
        <begin position="362"/>
        <end position="383"/>
    </location>
</feature>
<dbReference type="NCBIfam" id="TIGR00773">
    <property type="entry name" value="NhaA"/>
    <property type="match status" value="1"/>
</dbReference>
<dbReference type="GO" id="GO:0006885">
    <property type="term" value="P:regulation of pH"/>
    <property type="evidence" value="ECO:0007669"/>
    <property type="project" value="UniProtKB-UniRule"/>
</dbReference>
<dbReference type="InterPro" id="IPR023171">
    <property type="entry name" value="Na/H_antiporter_dom_sf"/>
</dbReference>
<keyword evidence="5 6" id="KW-0472">Membrane</keyword>